<dbReference type="EMBL" id="FCOL02000005">
    <property type="protein sequence ID" value="SAL31717.1"/>
    <property type="molecule type" value="Genomic_DNA"/>
</dbReference>
<dbReference type="Pfam" id="PF01965">
    <property type="entry name" value="DJ-1_PfpI"/>
    <property type="match status" value="1"/>
</dbReference>
<comment type="caution">
    <text evidence="2">The sequence shown here is derived from an EMBL/GenBank/DDBJ whole genome shotgun (WGS) entry which is preliminary data.</text>
</comment>
<dbReference type="OrthoDB" id="9177852at2"/>
<dbReference type="PANTHER" id="PTHR43130:SF3">
    <property type="entry name" value="HTH-TYPE TRANSCRIPTIONAL REGULATOR RV1931C"/>
    <property type="match status" value="1"/>
</dbReference>
<accession>A0A158GIJ3</accession>
<organism evidence="2 3">
    <name type="scientific">Caballeronia terrestris</name>
    <dbReference type="NCBI Taxonomy" id="1226301"/>
    <lineage>
        <taxon>Bacteria</taxon>
        <taxon>Pseudomonadati</taxon>
        <taxon>Pseudomonadota</taxon>
        <taxon>Betaproteobacteria</taxon>
        <taxon>Burkholderiales</taxon>
        <taxon>Burkholderiaceae</taxon>
        <taxon>Caballeronia</taxon>
    </lineage>
</organism>
<dbReference type="InterPro" id="IPR029062">
    <property type="entry name" value="Class_I_gatase-like"/>
</dbReference>
<evidence type="ECO:0000313" key="2">
    <source>
        <dbReference type="EMBL" id="SAL31717.1"/>
    </source>
</evidence>
<dbReference type="Proteomes" id="UP000054925">
    <property type="component" value="Unassembled WGS sequence"/>
</dbReference>
<dbReference type="AlphaFoldDB" id="A0A158GIJ3"/>
<dbReference type="CDD" id="cd03137">
    <property type="entry name" value="GATase1_AraC_1"/>
    <property type="match status" value="1"/>
</dbReference>
<dbReference type="SUPFAM" id="SSF52317">
    <property type="entry name" value="Class I glutamine amidotransferase-like"/>
    <property type="match status" value="1"/>
</dbReference>
<dbReference type="Gene3D" id="3.40.50.880">
    <property type="match status" value="1"/>
</dbReference>
<dbReference type="InterPro" id="IPR002818">
    <property type="entry name" value="DJ-1/PfpI"/>
</dbReference>
<proteinExistence type="predicted"/>
<dbReference type="RefSeq" id="WP_087655428.1">
    <property type="nucleotide sequence ID" value="NZ_FCOL02000005.1"/>
</dbReference>
<name>A0A158GIJ3_9BURK</name>
<dbReference type="PANTHER" id="PTHR43130">
    <property type="entry name" value="ARAC-FAMILY TRANSCRIPTIONAL REGULATOR"/>
    <property type="match status" value="1"/>
</dbReference>
<gene>
    <name evidence="2" type="ORF">AWB67_01313</name>
</gene>
<feature type="domain" description="DJ-1/PfpI" evidence="1">
    <location>
        <begin position="1"/>
        <end position="173"/>
    </location>
</feature>
<keyword evidence="3" id="KW-1185">Reference proteome</keyword>
<dbReference type="InterPro" id="IPR052158">
    <property type="entry name" value="INH-QAR"/>
</dbReference>
<sequence>MRVAIMLYAGFQLLEVCGPMDVFQEANRLWGGAFYEQHLVGPSPGPVLCSNGTAVRTTECLFDVLTPFDIVVVPGSPVVSSRLQHSELVDWLGRAGRHARKLASVSNGAFLLARAGLADHRWLTTHWRDAQRLAAEHPLAHVVTHTSYLKDRNLYSSNGVDAGIHLALALVKEDLGDDIVRSIAKALSKPRLKS</sequence>
<protein>
    <submittedName>
        <fullName evidence="2">AraC family transcriptional regulator</fullName>
    </submittedName>
</protein>
<evidence type="ECO:0000259" key="1">
    <source>
        <dbReference type="Pfam" id="PF01965"/>
    </source>
</evidence>
<reference evidence="2" key="1">
    <citation type="submission" date="2016-01" db="EMBL/GenBank/DDBJ databases">
        <authorList>
            <person name="Peeters C."/>
        </authorList>
    </citation>
    <scope>NUCLEOTIDE SEQUENCE [LARGE SCALE GENOMIC DNA]</scope>
    <source>
        <strain evidence="2">LMG 22937</strain>
    </source>
</reference>
<evidence type="ECO:0000313" key="3">
    <source>
        <dbReference type="Proteomes" id="UP000054925"/>
    </source>
</evidence>